<evidence type="ECO:0000256" key="5">
    <source>
        <dbReference type="ARBA" id="ARBA00023136"/>
    </source>
</evidence>
<keyword evidence="3 6" id="KW-0812">Transmembrane</keyword>
<feature type="transmembrane region" description="Helical" evidence="6">
    <location>
        <begin position="200"/>
        <end position="222"/>
    </location>
</feature>
<evidence type="ECO:0000256" key="3">
    <source>
        <dbReference type="ARBA" id="ARBA00022692"/>
    </source>
</evidence>
<dbReference type="OrthoDB" id="94946at2759"/>
<dbReference type="EMBL" id="VJMH01000767">
    <property type="protein sequence ID" value="KAF0714510.1"/>
    <property type="molecule type" value="Genomic_DNA"/>
</dbReference>
<reference evidence="8" key="1">
    <citation type="submission" date="2019-06" db="EMBL/GenBank/DDBJ databases">
        <title>Genomics analysis of Aphanomyces spp. identifies a new class of oomycete effector associated with host adaptation.</title>
        <authorList>
            <person name="Gaulin E."/>
        </authorList>
    </citation>
    <scope>NUCLEOTIDE SEQUENCE</scope>
    <source>
        <strain evidence="8">CBS 578.67</strain>
    </source>
</reference>
<evidence type="ECO:0000256" key="1">
    <source>
        <dbReference type="ARBA" id="ARBA00004141"/>
    </source>
</evidence>
<dbReference type="GO" id="GO:0016020">
    <property type="term" value="C:membrane"/>
    <property type="evidence" value="ECO:0007669"/>
    <property type="project" value="UniProtKB-SubCell"/>
</dbReference>
<dbReference type="PROSITE" id="PS50850">
    <property type="entry name" value="MFS"/>
    <property type="match status" value="1"/>
</dbReference>
<dbReference type="InterPro" id="IPR005829">
    <property type="entry name" value="Sugar_transporter_CS"/>
</dbReference>
<feature type="transmembrane region" description="Helical" evidence="6">
    <location>
        <begin position="130"/>
        <end position="151"/>
    </location>
</feature>
<keyword evidence="2" id="KW-0813">Transport</keyword>
<dbReference type="Pfam" id="PF00083">
    <property type="entry name" value="Sugar_tr"/>
    <property type="match status" value="1"/>
</dbReference>
<feature type="transmembrane region" description="Helical" evidence="6">
    <location>
        <begin position="163"/>
        <end position="188"/>
    </location>
</feature>
<evidence type="ECO:0000259" key="7">
    <source>
        <dbReference type="PROSITE" id="PS50850"/>
    </source>
</evidence>
<dbReference type="PANTHER" id="PTHR23511:SF34">
    <property type="entry name" value="SYNAPTIC VESICLE GLYCOPROTEIN 2"/>
    <property type="match status" value="1"/>
</dbReference>
<dbReference type="GO" id="GO:0022857">
    <property type="term" value="F:transmembrane transporter activity"/>
    <property type="evidence" value="ECO:0007669"/>
    <property type="project" value="InterPro"/>
</dbReference>
<protein>
    <recommendedName>
        <fullName evidence="7">Major facilitator superfamily (MFS) profile domain-containing protein</fullName>
    </recommendedName>
</protein>
<dbReference type="AlphaFoldDB" id="A0A6A4ZI42"/>
<dbReference type="SUPFAM" id="SSF103473">
    <property type="entry name" value="MFS general substrate transporter"/>
    <property type="match status" value="1"/>
</dbReference>
<feature type="domain" description="Major facilitator superfamily (MFS) profile" evidence="7">
    <location>
        <begin position="25"/>
        <end position="302"/>
    </location>
</feature>
<dbReference type="InterPro" id="IPR005828">
    <property type="entry name" value="MFS_sugar_transport-like"/>
</dbReference>
<feature type="transmembrane region" description="Helical" evidence="6">
    <location>
        <begin position="101"/>
        <end position="118"/>
    </location>
</feature>
<proteinExistence type="predicted"/>
<dbReference type="InterPro" id="IPR036259">
    <property type="entry name" value="MFS_trans_sf"/>
</dbReference>
<feature type="non-terminal residue" evidence="8">
    <location>
        <position position="302"/>
    </location>
</feature>
<evidence type="ECO:0000256" key="6">
    <source>
        <dbReference type="SAM" id="Phobius"/>
    </source>
</evidence>
<dbReference type="PANTHER" id="PTHR23511">
    <property type="entry name" value="SYNAPTIC VESICLE GLYCOPROTEIN 2"/>
    <property type="match status" value="1"/>
</dbReference>
<comment type="subcellular location">
    <subcellularLocation>
        <location evidence="1">Membrane</location>
        <topology evidence="1">Multi-pass membrane protein</topology>
    </subcellularLocation>
</comment>
<dbReference type="PROSITE" id="PS00217">
    <property type="entry name" value="SUGAR_TRANSPORT_2"/>
    <property type="match status" value="1"/>
</dbReference>
<keyword evidence="4 6" id="KW-1133">Transmembrane helix</keyword>
<evidence type="ECO:0000313" key="8">
    <source>
        <dbReference type="EMBL" id="KAF0714510.1"/>
    </source>
</evidence>
<keyword evidence="5 6" id="KW-0472">Membrane</keyword>
<dbReference type="InterPro" id="IPR020846">
    <property type="entry name" value="MFS_dom"/>
</dbReference>
<accession>A0A6A4ZI42</accession>
<dbReference type="Gene3D" id="1.20.1250.20">
    <property type="entry name" value="MFS general substrate transporter like domains"/>
    <property type="match status" value="1"/>
</dbReference>
<gene>
    <name evidence="8" type="ORF">As57867_003825</name>
</gene>
<evidence type="ECO:0000256" key="2">
    <source>
        <dbReference type="ARBA" id="ARBA00022448"/>
    </source>
</evidence>
<sequence>MTKGRRAVAFQDLDDAAFSKAHVHAMLVAGSGFFADSYDTFVIGLIVPMLAWEYYNQSELPSTKADGWVKAASSWGNLVGHVSFAVLGDILGRKKVYGMELMILVVGALLCAVAAWPVNGNPDNVLIMLAVWRFILGVGVGGDYPVSAVITSEFASSARRGQYIAAVFAMQGFGIIIGAVVAIVVLAAFETQILHHGRVYLGFCWRIIVGFGLVPAVVAIYWRLRIPETPRFTVDVLGDSDEAQRNVTEFLDGRDHYENHVVVKNKHIAKSFRAAFSTHFSQWANLKVLIGCAACWFFLDIG</sequence>
<organism evidence="8">
    <name type="scientific">Aphanomyces stellatus</name>
    <dbReference type="NCBI Taxonomy" id="120398"/>
    <lineage>
        <taxon>Eukaryota</taxon>
        <taxon>Sar</taxon>
        <taxon>Stramenopiles</taxon>
        <taxon>Oomycota</taxon>
        <taxon>Saprolegniomycetes</taxon>
        <taxon>Saprolegniales</taxon>
        <taxon>Verrucalvaceae</taxon>
        <taxon>Aphanomyces</taxon>
    </lineage>
</organism>
<evidence type="ECO:0000256" key="4">
    <source>
        <dbReference type="ARBA" id="ARBA00022989"/>
    </source>
</evidence>
<name>A0A6A4ZI42_9STRA</name>
<comment type="caution">
    <text evidence="8">The sequence shown here is derived from an EMBL/GenBank/DDBJ whole genome shotgun (WGS) entry which is preliminary data.</text>
</comment>